<evidence type="ECO:0000256" key="3">
    <source>
        <dbReference type="ARBA" id="ARBA00011233"/>
    </source>
</evidence>
<dbReference type="EMBL" id="DF967972">
    <property type="protein sequence ID" value="GAP15807.1"/>
    <property type="molecule type" value="Genomic_DNA"/>
</dbReference>
<dbReference type="NCBIfam" id="NF005499">
    <property type="entry name" value="PRK07114.1"/>
    <property type="match status" value="1"/>
</dbReference>
<evidence type="ECO:0000313" key="8">
    <source>
        <dbReference type="Proteomes" id="UP000055060"/>
    </source>
</evidence>
<dbReference type="CDD" id="cd06587">
    <property type="entry name" value="VOC"/>
    <property type="match status" value="1"/>
</dbReference>
<dbReference type="AlphaFoldDB" id="A0A0S7BD30"/>
<accession>A0A0S7BD30</accession>
<dbReference type="InterPro" id="IPR004360">
    <property type="entry name" value="Glyas_Fos-R_dOase_dom"/>
</dbReference>
<name>A0A0S7BD30_9CHLR</name>
<protein>
    <submittedName>
        <fullName evidence="7">2-keto-3-deoxy-6-phosphogluconate aldolase</fullName>
    </submittedName>
</protein>
<evidence type="ECO:0000256" key="5">
    <source>
        <dbReference type="ARBA" id="ARBA00023277"/>
    </source>
</evidence>
<gene>
    <name evidence="7" type="ORF">LARV_03599</name>
</gene>
<dbReference type="Pfam" id="PF00903">
    <property type="entry name" value="Glyoxalase"/>
    <property type="match status" value="1"/>
</dbReference>
<keyword evidence="5" id="KW-0119">Carbohydrate metabolism</keyword>
<dbReference type="CDD" id="cd00452">
    <property type="entry name" value="KDPG_aldolase"/>
    <property type="match status" value="1"/>
</dbReference>
<dbReference type="Gene3D" id="3.20.20.70">
    <property type="entry name" value="Aldolase class I"/>
    <property type="match status" value="1"/>
</dbReference>
<dbReference type="PANTHER" id="PTHR30246">
    <property type="entry name" value="2-KETO-3-DEOXY-6-PHOSPHOGLUCONATE ALDOLASE"/>
    <property type="match status" value="1"/>
</dbReference>
<evidence type="ECO:0000259" key="6">
    <source>
        <dbReference type="PROSITE" id="PS51819"/>
    </source>
</evidence>
<sequence length="339" mass="36598">MARFSRLEVLNEINRLGVIPVFYNSNFDTARKIIDACVAGGARAIEFTNRGDNAYRVFSDLVMYYTREAPEVILGVGSVGDPGIGSIFLASGANFVVGSVFNPELAKICNRRKVTYCPGCGSATEISQAEELGVEIVKVFPGDSVGGPKFVKSILGPTPWTRIMPTGGVEANEASITSWFKAGVAAVGIGSDLIRKDWVLAENYAAITELTAKCLDWSRAARGLNVFNGVEHVGLYPLADHKGMEMAEWYQNTFGFEVKEGNSSIFVQGSGSGRIEIGKSADGQPAHVAISVSNFETAVETLMARGIELETPIIKPTSKAVYLKQTDPAGHRVHLLWRK</sequence>
<dbReference type="Pfam" id="PF01081">
    <property type="entry name" value="Aldolase"/>
    <property type="match status" value="1"/>
</dbReference>
<keyword evidence="4" id="KW-0456">Lyase</keyword>
<dbReference type="PANTHER" id="PTHR30246:SF1">
    <property type="entry name" value="2-DEHYDRO-3-DEOXY-6-PHOSPHOGALACTONATE ALDOLASE-RELATED"/>
    <property type="match status" value="1"/>
</dbReference>
<dbReference type="GO" id="GO:0016829">
    <property type="term" value="F:lyase activity"/>
    <property type="evidence" value="ECO:0007669"/>
    <property type="project" value="UniProtKB-KW"/>
</dbReference>
<organism evidence="7">
    <name type="scientific">Longilinea arvoryzae</name>
    <dbReference type="NCBI Taxonomy" id="360412"/>
    <lineage>
        <taxon>Bacteria</taxon>
        <taxon>Bacillati</taxon>
        <taxon>Chloroflexota</taxon>
        <taxon>Anaerolineae</taxon>
        <taxon>Anaerolineales</taxon>
        <taxon>Anaerolineaceae</taxon>
        <taxon>Longilinea</taxon>
    </lineage>
</organism>
<proteinExistence type="inferred from homology"/>
<dbReference type="InterPro" id="IPR013785">
    <property type="entry name" value="Aldolase_TIM"/>
</dbReference>
<comment type="pathway">
    <text evidence="1">Carbohydrate acid metabolism.</text>
</comment>
<dbReference type="InterPro" id="IPR029068">
    <property type="entry name" value="Glyas_Bleomycin-R_OHBP_Dase"/>
</dbReference>
<dbReference type="InterPro" id="IPR037523">
    <property type="entry name" value="VOC_core"/>
</dbReference>
<dbReference type="OrthoDB" id="9802667at2"/>
<evidence type="ECO:0000256" key="1">
    <source>
        <dbReference type="ARBA" id="ARBA00004761"/>
    </source>
</evidence>
<evidence type="ECO:0000256" key="2">
    <source>
        <dbReference type="ARBA" id="ARBA00006906"/>
    </source>
</evidence>
<dbReference type="Gene3D" id="3.10.180.10">
    <property type="entry name" value="2,3-Dihydroxybiphenyl 1,2-Dioxygenase, domain 1"/>
    <property type="match status" value="1"/>
</dbReference>
<feature type="domain" description="VOC" evidence="6">
    <location>
        <begin position="229"/>
        <end position="338"/>
    </location>
</feature>
<dbReference type="Proteomes" id="UP000055060">
    <property type="component" value="Unassembled WGS sequence"/>
</dbReference>
<evidence type="ECO:0000256" key="4">
    <source>
        <dbReference type="ARBA" id="ARBA00023239"/>
    </source>
</evidence>
<comment type="similarity">
    <text evidence="2">Belongs to the KHG/KDPG aldolase family.</text>
</comment>
<dbReference type="SUPFAM" id="SSF51569">
    <property type="entry name" value="Aldolase"/>
    <property type="match status" value="1"/>
</dbReference>
<evidence type="ECO:0000313" key="7">
    <source>
        <dbReference type="EMBL" id="GAP15807.1"/>
    </source>
</evidence>
<dbReference type="STRING" id="360412.LARV_03599"/>
<dbReference type="SUPFAM" id="SSF54593">
    <property type="entry name" value="Glyoxalase/Bleomycin resistance protein/Dihydroxybiphenyl dioxygenase"/>
    <property type="match status" value="1"/>
</dbReference>
<dbReference type="PROSITE" id="PS51819">
    <property type="entry name" value="VOC"/>
    <property type="match status" value="1"/>
</dbReference>
<reference evidence="7" key="1">
    <citation type="submission" date="2015-07" db="EMBL/GenBank/DDBJ databases">
        <title>Draft Genome Sequences of Anaerolinea thermolimosa IMO-1, Bellilinea caldifistulae GOMI-1, Leptolinea tardivitalis YMTK-2, Levilinea saccharolytica KIBI-1,Longilinea arvoryzae KOME-1, Previously Described as Members of the Anaerolineaceae (Chloroflexi).</title>
        <authorList>
            <person name="Sekiguchi Y."/>
            <person name="Ohashi A."/>
            <person name="Matsuura N."/>
            <person name="Tourlousse M.D."/>
        </authorList>
    </citation>
    <scope>NUCLEOTIDE SEQUENCE [LARGE SCALE GENOMIC DNA]</scope>
    <source>
        <strain evidence="7">KOME-1</strain>
    </source>
</reference>
<keyword evidence="8" id="KW-1185">Reference proteome</keyword>
<comment type="subunit">
    <text evidence="3">Homotrimer.</text>
</comment>
<dbReference type="InterPro" id="IPR000887">
    <property type="entry name" value="Aldlse_KDPG_KHG"/>
</dbReference>